<evidence type="ECO:0000256" key="1">
    <source>
        <dbReference type="ARBA" id="ARBA00022527"/>
    </source>
</evidence>
<keyword evidence="6" id="KW-0862">Zinc</keyword>
<dbReference type="InterPro" id="IPR000719">
    <property type="entry name" value="Prot_kinase_dom"/>
</dbReference>
<dbReference type="PROSITE" id="PS50011">
    <property type="entry name" value="PROTEIN_KINASE_DOM"/>
    <property type="match status" value="1"/>
</dbReference>
<evidence type="ECO:0000256" key="6">
    <source>
        <dbReference type="ARBA" id="ARBA00022833"/>
    </source>
</evidence>
<feature type="compositionally biased region" description="Polar residues" evidence="9">
    <location>
        <begin position="408"/>
        <end position="426"/>
    </location>
</feature>
<dbReference type="Gene3D" id="1.10.418.10">
    <property type="entry name" value="Calponin-like domain"/>
    <property type="match status" value="1"/>
</dbReference>
<evidence type="ECO:0000259" key="12">
    <source>
        <dbReference type="PROSITE" id="PS50081"/>
    </source>
</evidence>
<dbReference type="CDD" id="cd06627">
    <property type="entry name" value="STKc_Cdc7_like"/>
    <property type="match status" value="1"/>
</dbReference>
<evidence type="ECO:0000256" key="5">
    <source>
        <dbReference type="ARBA" id="ARBA00022777"/>
    </source>
</evidence>
<feature type="region of interest" description="Disordered" evidence="9">
    <location>
        <begin position="505"/>
        <end position="529"/>
    </location>
</feature>
<feature type="compositionally biased region" description="Polar residues" evidence="9">
    <location>
        <begin position="305"/>
        <end position="321"/>
    </location>
</feature>
<reference evidence="14" key="1">
    <citation type="journal article" date="2013" name="Genome Announc.">
        <title>Draft genome sequence of Pseudozyma brasiliensis sp. nov. strain GHG001, a high producer of endo-1,4-xylanase isolated from an insect pest of sugarcane.</title>
        <authorList>
            <person name="Oliveira J.V.D.C."/>
            <person name="dos Santos R.A.C."/>
            <person name="Borges T.A."/>
            <person name="Riano-Pachon D.M."/>
            <person name="Goldman G.H."/>
        </authorList>
    </citation>
    <scope>NUCLEOTIDE SEQUENCE [LARGE SCALE GENOMIC DNA]</scope>
    <source>
        <strain evidence="14">GHG001</strain>
    </source>
</reference>
<evidence type="ECO:0000313" key="13">
    <source>
        <dbReference type="EMBL" id="EST05776.1"/>
    </source>
</evidence>
<dbReference type="InterPro" id="IPR011009">
    <property type="entry name" value="Kinase-like_dom_sf"/>
</dbReference>
<dbReference type="GO" id="GO:0004709">
    <property type="term" value="F:MAP kinase kinase kinase activity"/>
    <property type="evidence" value="ECO:0007669"/>
    <property type="project" value="TreeGrafter"/>
</dbReference>
<dbReference type="InterPro" id="IPR002219">
    <property type="entry name" value="PKC_DAG/PE"/>
</dbReference>
<evidence type="ECO:0000256" key="2">
    <source>
        <dbReference type="ARBA" id="ARBA00022679"/>
    </source>
</evidence>
<proteinExistence type="predicted"/>
<feature type="region of interest" description="Disordered" evidence="9">
    <location>
        <begin position="459"/>
        <end position="484"/>
    </location>
</feature>
<dbReference type="GO" id="GO:0046872">
    <property type="term" value="F:metal ion binding"/>
    <property type="evidence" value="ECO:0007669"/>
    <property type="project" value="UniProtKB-KW"/>
</dbReference>
<dbReference type="Pfam" id="PF00307">
    <property type="entry name" value="CH"/>
    <property type="match status" value="1"/>
</dbReference>
<name>V5E690_KALBG</name>
<dbReference type="InterPro" id="IPR008271">
    <property type="entry name" value="Ser/Thr_kinase_AS"/>
</dbReference>
<feature type="compositionally biased region" description="Polar residues" evidence="9">
    <location>
        <begin position="918"/>
        <end position="930"/>
    </location>
</feature>
<feature type="compositionally biased region" description="Low complexity" evidence="9">
    <location>
        <begin position="464"/>
        <end position="481"/>
    </location>
</feature>
<dbReference type="SMART" id="SM00109">
    <property type="entry name" value="C1"/>
    <property type="match status" value="1"/>
</dbReference>
<evidence type="ECO:0000256" key="3">
    <source>
        <dbReference type="ARBA" id="ARBA00022723"/>
    </source>
</evidence>
<dbReference type="HOGENOM" id="CLU_001447_0_0_1"/>
<dbReference type="OMA" id="RCAVHAP"/>
<dbReference type="SMART" id="SM00220">
    <property type="entry name" value="S_TKc"/>
    <property type="match status" value="1"/>
</dbReference>
<dbReference type="Gene3D" id="1.10.510.10">
    <property type="entry name" value="Transferase(Phosphotransferase) domain 1"/>
    <property type="match status" value="1"/>
</dbReference>
<dbReference type="PANTHER" id="PTHR48016">
    <property type="entry name" value="MAP KINASE KINASE KINASE SSK2-RELATED-RELATED"/>
    <property type="match status" value="1"/>
</dbReference>
<feature type="binding site" evidence="8">
    <location>
        <position position="610"/>
    </location>
    <ligand>
        <name>ATP</name>
        <dbReference type="ChEBI" id="CHEBI:30616"/>
    </ligand>
</feature>
<keyword evidence="2" id="KW-0808">Transferase</keyword>
<evidence type="ECO:0000256" key="8">
    <source>
        <dbReference type="PROSITE-ProRule" id="PRU10141"/>
    </source>
</evidence>
<evidence type="ECO:0000256" key="7">
    <source>
        <dbReference type="ARBA" id="ARBA00022840"/>
    </source>
</evidence>
<dbReference type="InterPro" id="IPR001245">
    <property type="entry name" value="Ser-Thr/Tyr_kinase_cat_dom"/>
</dbReference>
<keyword evidence="4 8" id="KW-0547">Nucleotide-binding</keyword>
<dbReference type="GeneID" id="27420997"/>
<dbReference type="InterPro" id="IPR050538">
    <property type="entry name" value="MAP_kinase_kinase_kinase"/>
</dbReference>
<sequence>MSDLAAPQAALDSIRKARSFMIRELTRLTEEERGLDRQRISALMSQEKPEAQEPSIEASRFWSAIADGVLLCLLANRLRPGSVDRIDRRDMEWVRADNISRFLRAARDQLGLRSKDLFQSFDLTDGTVEGLLRVVHTLQATEKKIKRNSKVASARANVIKIEPRTTSMTPPSTPRAHDRRMLAAGNGDLDRLHNSSELSLNEDTPRRAMMTIQENRQEAERILMGKADSARLESSSADYKRRSAELGYPRAKGSSITFADSVKQNSYHGGEEGRMPYRDRKLSESAISLTGVVEEPEDGVVANGDSISMSTAGSFSSTHSASMERIQGRRGSSESEKSTKGFAMKAPPLLRSTSQKRISQELALGQLPRAVIGSTENLDDYIFASGSPTRHAPTRRHSARLYPGPSLLNPSRESLLNLASPSNVEPETTPRVPFPRGANDSPGARRMARHLSMNGAGTESFAQASGSAPGSNNNNGGSSSPKMATRPQFRHMRYSSEMHLPLMHRPLSTSGRSPDPSVDERSYISTSRSRFESEMGSIYNNTLGSQATDDFGSAPTRGGRGAIHPSRRLVVVEEGKPDMVLHVGNCIGKGQFGSVYKAMNINTGAILAVKRIKLDGRTDAEVDDLMGEVDLMKRLVHPSVVKYEGFMRDAEFANIVLEYVENGSLQNTIKSFGNLPERLVASYVAKMLEGLYYLHELGVVHCDLKAANILTTKNGNVKLSDFGVSLNLVAVQKAKKNDAIGTPNWMAPEVIELKGVTTAADIWSLGCVIIELLTGKPPYWDMLAMSAMFRIVEDDCPPIPETFSEDLRDMLKQCFNKDPTKRPTAETLFEHKWMQQIWTNSKELRPQDSVPFLRRISVGARRLDPRMFDEGNKAVQPSIERSTSSPPPAMQRPGLDGLRANTSPAGAAAIVVTEATNDSSLAASSPTAEMSSLPGLDTSLSTPLPVSPTTLTPTGETSLFDLGLITDEEGKAHAFVKSTFSKAVVCKICREPVKKHAVLCEECGLVCHARCAVHAPSPCDLRAQLLLFQQRGSQDHASPMSSAVHLGPVSPALSSSASNVAAPIHFRFPFGMKRQSKSPTVESPPALGLAMAPSSDAEAPNAPPSPPSRQGALGSKPPRDQTAVRKRRISLIPSRQRSPSPPSSPALLEATEALRSPYGTSAGHGVRRHSSMSYGSISGASSISSTGGAVLVGHPSSSRGSSAHHPSLASAGVTVPVSPAEPPTLADRARRRISSGVVYGTPAKTPLASKKTAKGLSAGQATPTPQSAMDRKKSRRVSAKADCTIM</sequence>
<feature type="compositionally biased region" description="Low complexity" evidence="9">
    <location>
        <begin position="1190"/>
        <end position="1207"/>
    </location>
</feature>
<feature type="region of interest" description="Disordered" evidence="9">
    <location>
        <begin position="303"/>
        <end position="341"/>
    </location>
</feature>
<dbReference type="PRINTS" id="PR00109">
    <property type="entry name" value="TYRKINASE"/>
</dbReference>
<dbReference type="Proteomes" id="UP000019377">
    <property type="component" value="Unassembled WGS sequence"/>
</dbReference>
<dbReference type="Pfam" id="PF00130">
    <property type="entry name" value="C1_1"/>
    <property type="match status" value="1"/>
</dbReference>
<dbReference type="InterPro" id="IPR046349">
    <property type="entry name" value="C1-like_sf"/>
</dbReference>
<dbReference type="Gene3D" id="3.30.60.20">
    <property type="match status" value="1"/>
</dbReference>
<dbReference type="STRING" id="1365824.V5E690"/>
<dbReference type="PROSITE" id="PS50081">
    <property type="entry name" value="ZF_DAG_PE_2"/>
    <property type="match status" value="1"/>
</dbReference>
<dbReference type="PANTHER" id="PTHR48016:SF4">
    <property type="entry name" value="PROTEIN KINASE DOMAIN-CONTAINING PROTEIN"/>
    <property type="match status" value="1"/>
</dbReference>
<keyword evidence="14" id="KW-1185">Reference proteome</keyword>
<feature type="domain" description="Calponin-homology (CH)" evidence="11">
    <location>
        <begin position="35"/>
        <end position="146"/>
    </location>
</feature>
<dbReference type="GO" id="GO:0005737">
    <property type="term" value="C:cytoplasm"/>
    <property type="evidence" value="ECO:0007669"/>
    <property type="project" value="TreeGrafter"/>
</dbReference>
<feature type="region of interest" description="Disordered" evidence="9">
    <location>
        <begin position="1237"/>
        <end position="1286"/>
    </location>
</feature>
<feature type="domain" description="Protein kinase" evidence="10">
    <location>
        <begin position="581"/>
        <end position="834"/>
    </location>
</feature>
<dbReference type="GO" id="GO:0005524">
    <property type="term" value="F:ATP binding"/>
    <property type="evidence" value="ECO:0007669"/>
    <property type="project" value="UniProtKB-UniRule"/>
</dbReference>
<dbReference type="SMART" id="SM00033">
    <property type="entry name" value="CH"/>
    <property type="match status" value="1"/>
</dbReference>
<evidence type="ECO:0000256" key="4">
    <source>
        <dbReference type="ARBA" id="ARBA00022741"/>
    </source>
</evidence>
<evidence type="ECO:0000259" key="10">
    <source>
        <dbReference type="PROSITE" id="PS50011"/>
    </source>
</evidence>
<keyword evidence="3" id="KW-0479">Metal-binding</keyword>
<dbReference type="InterPro" id="IPR001715">
    <property type="entry name" value="CH_dom"/>
</dbReference>
<keyword evidence="1" id="KW-0723">Serine/threonine-protein kinase</keyword>
<dbReference type="PROSITE" id="PS00108">
    <property type="entry name" value="PROTEIN_KINASE_ST"/>
    <property type="match status" value="1"/>
</dbReference>
<dbReference type="SUPFAM" id="SSF47576">
    <property type="entry name" value="Calponin-homology domain, CH-domain"/>
    <property type="match status" value="1"/>
</dbReference>
<dbReference type="InterPro" id="IPR036872">
    <property type="entry name" value="CH_dom_sf"/>
</dbReference>
<dbReference type="InterPro" id="IPR017441">
    <property type="entry name" value="Protein_kinase_ATP_BS"/>
</dbReference>
<organism evidence="13 14">
    <name type="scientific">Kalmanozyma brasiliensis (strain GHG001)</name>
    <name type="common">Yeast</name>
    <name type="synonym">Pseudozyma brasiliensis</name>
    <dbReference type="NCBI Taxonomy" id="1365824"/>
    <lineage>
        <taxon>Eukaryota</taxon>
        <taxon>Fungi</taxon>
        <taxon>Dikarya</taxon>
        <taxon>Basidiomycota</taxon>
        <taxon>Ustilaginomycotina</taxon>
        <taxon>Ustilaginomycetes</taxon>
        <taxon>Ustilaginales</taxon>
        <taxon>Ustilaginaceae</taxon>
        <taxon>Kalmanozyma</taxon>
    </lineage>
</organism>
<dbReference type="SUPFAM" id="SSF56112">
    <property type="entry name" value="Protein kinase-like (PK-like)"/>
    <property type="match status" value="1"/>
</dbReference>
<dbReference type="Pfam" id="PF00069">
    <property type="entry name" value="Pkinase"/>
    <property type="match status" value="1"/>
</dbReference>
<feature type="region of interest" description="Disordered" evidence="9">
    <location>
        <begin position="1190"/>
        <end position="1223"/>
    </location>
</feature>
<feature type="region of interest" description="Disordered" evidence="9">
    <location>
        <begin position="1074"/>
        <end position="1124"/>
    </location>
</feature>
<dbReference type="EMBL" id="KI545884">
    <property type="protein sequence ID" value="EST05776.1"/>
    <property type="molecule type" value="Genomic_DNA"/>
</dbReference>
<evidence type="ECO:0000259" key="11">
    <source>
        <dbReference type="PROSITE" id="PS50021"/>
    </source>
</evidence>
<keyword evidence="5 13" id="KW-0418">Kinase</keyword>
<feature type="domain" description="Phorbol-ester/DAG-type" evidence="12">
    <location>
        <begin position="972"/>
        <end position="1019"/>
    </location>
</feature>
<accession>V5E690</accession>
<dbReference type="PROSITE" id="PS00107">
    <property type="entry name" value="PROTEIN_KINASE_ATP"/>
    <property type="match status" value="1"/>
</dbReference>
<dbReference type="eggNOG" id="KOG0198">
    <property type="taxonomic scope" value="Eukaryota"/>
</dbReference>
<evidence type="ECO:0000313" key="14">
    <source>
        <dbReference type="Proteomes" id="UP000019377"/>
    </source>
</evidence>
<dbReference type="OrthoDB" id="8693905at2759"/>
<feature type="region of interest" description="Disordered" evidence="9">
    <location>
        <begin position="918"/>
        <end position="938"/>
    </location>
</feature>
<dbReference type="PROSITE" id="PS00479">
    <property type="entry name" value="ZF_DAG_PE_1"/>
    <property type="match status" value="1"/>
</dbReference>
<keyword evidence="7 8" id="KW-0067">ATP-binding</keyword>
<dbReference type="SUPFAM" id="SSF57889">
    <property type="entry name" value="Cysteine-rich domain"/>
    <property type="match status" value="1"/>
</dbReference>
<dbReference type="PROSITE" id="PS50021">
    <property type="entry name" value="CH"/>
    <property type="match status" value="1"/>
</dbReference>
<evidence type="ECO:0000256" key="9">
    <source>
        <dbReference type="SAM" id="MobiDB-lite"/>
    </source>
</evidence>
<feature type="region of interest" description="Disordered" evidence="9">
    <location>
        <begin position="873"/>
        <end position="901"/>
    </location>
</feature>
<dbReference type="CDD" id="cd00029">
    <property type="entry name" value="C1"/>
    <property type="match status" value="1"/>
</dbReference>
<gene>
    <name evidence="13" type="ORF">PSEUBRA_SCAF4g04923</name>
</gene>
<protein>
    <submittedName>
        <fullName evidence="13">Protein kinase</fullName>
    </submittedName>
</protein>
<feature type="region of interest" description="Disordered" evidence="9">
    <location>
        <begin position="385"/>
        <end position="444"/>
    </location>
</feature>